<dbReference type="AlphaFoldDB" id="A0AAJ7WDC6"/>
<dbReference type="KEGG" id="ccal:113464635"/>
<feature type="non-terminal residue" evidence="2">
    <location>
        <position position="111"/>
    </location>
</feature>
<dbReference type="RefSeq" id="XP_026671275.1">
    <property type="nucleotide sequence ID" value="XM_026815474.1"/>
</dbReference>
<organism evidence="1 2">
    <name type="scientific">Ceratina calcarata</name>
    <dbReference type="NCBI Taxonomy" id="156304"/>
    <lineage>
        <taxon>Eukaryota</taxon>
        <taxon>Metazoa</taxon>
        <taxon>Ecdysozoa</taxon>
        <taxon>Arthropoda</taxon>
        <taxon>Hexapoda</taxon>
        <taxon>Insecta</taxon>
        <taxon>Pterygota</taxon>
        <taxon>Neoptera</taxon>
        <taxon>Endopterygota</taxon>
        <taxon>Hymenoptera</taxon>
        <taxon>Apocrita</taxon>
        <taxon>Aculeata</taxon>
        <taxon>Apoidea</taxon>
        <taxon>Anthophila</taxon>
        <taxon>Apidae</taxon>
        <taxon>Ceratina</taxon>
        <taxon>Zadontomerus</taxon>
    </lineage>
</organism>
<evidence type="ECO:0000313" key="1">
    <source>
        <dbReference type="Proteomes" id="UP000694925"/>
    </source>
</evidence>
<accession>A0AAJ7WDC6</accession>
<dbReference type="Proteomes" id="UP000694925">
    <property type="component" value="Unplaced"/>
</dbReference>
<sequence length="111" mass="12536">MSIPLIQPGEELSQIFLDLRMMDVLSWTAINILHDDTFDRDTISTVMRAISDKLPYNHINVISRSIFTLKQSNGETKSSIMKVLNDFHVDQLGHCFLVIATVDVVAEVMSV</sequence>
<proteinExistence type="predicted"/>
<reference evidence="2" key="1">
    <citation type="submission" date="2025-08" db="UniProtKB">
        <authorList>
            <consortium name="RefSeq"/>
        </authorList>
    </citation>
    <scope>IDENTIFICATION</scope>
    <source>
        <tissue evidence="2">Whole body</tissue>
    </source>
</reference>
<dbReference type="GeneID" id="113464635"/>
<keyword evidence="1" id="KW-1185">Reference proteome</keyword>
<protein>
    <submittedName>
        <fullName evidence="2">Uncharacterized protein LOC113464635</fullName>
    </submittedName>
</protein>
<evidence type="ECO:0000313" key="2">
    <source>
        <dbReference type="RefSeq" id="XP_026671275.1"/>
    </source>
</evidence>
<gene>
    <name evidence="2" type="primary">LOC113464635</name>
</gene>
<name>A0AAJ7WDC6_9HYME</name>